<evidence type="ECO:0000313" key="2">
    <source>
        <dbReference type="EMBL" id="KAG5526300.1"/>
    </source>
</evidence>
<sequence>MGTSTREARSGKSWLSTNASSEASPGHRRPVPRAGYDDVIKLKDNKYVECGHLMAHSALKLLRPTRTNRAFQDNSAKKSGRHMASPSQRKASRQKPHLKDRDEALSVQVFKPYAAHKRKRVHTIEDSCTEPHVFRAPQRRALR</sequence>
<feature type="compositionally biased region" description="Polar residues" evidence="1">
    <location>
        <begin position="13"/>
        <end position="23"/>
    </location>
</feature>
<gene>
    <name evidence="2" type="ORF">RHGRI_032549</name>
</gene>
<comment type="caution">
    <text evidence="2">The sequence shown here is derived from an EMBL/GenBank/DDBJ whole genome shotgun (WGS) entry which is preliminary data.</text>
</comment>
<dbReference type="EMBL" id="JACTNZ010000011">
    <property type="protein sequence ID" value="KAG5526300.1"/>
    <property type="molecule type" value="Genomic_DNA"/>
</dbReference>
<organism evidence="2 3">
    <name type="scientific">Rhododendron griersonianum</name>
    <dbReference type="NCBI Taxonomy" id="479676"/>
    <lineage>
        <taxon>Eukaryota</taxon>
        <taxon>Viridiplantae</taxon>
        <taxon>Streptophyta</taxon>
        <taxon>Embryophyta</taxon>
        <taxon>Tracheophyta</taxon>
        <taxon>Spermatophyta</taxon>
        <taxon>Magnoliopsida</taxon>
        <taxon>eudicotyledons</taxon>
        <taxon>Gunneridae</taxon>
        <taxon>Pentapetalae</taxon>
        <taxon>asterids</taxon>
        <taxon>Ericales</taxon>
        <taxon>Ericaceae</taxon>
        <taxon>Ericoideae</taxon>
        <taxon>Rhodoreae</taxon>
        <taxon>Rhododendron</taxon>
    </lineage>
</organism>
<feature type="compositionally biased region" description="Basic and acidic residues" evidence="1">
    <location>
        <begin position="1"/>
        <end position="10"/>
    </location>
</feature>
<dbReference type="Proteomes" id="UP000823749">
    <property type="component" value="Chromosome 11"/>
</dbReference>
<accession>A0AAV6IEJ2</accession>
<evidence type="ECO:0000313" key="3">
    <source>
        <dbReference type="Proteomes" id="UP000823749"/>
    </source>
</evidence>
<dbReference type="AlphaFoldDB" id="A0AAV6IEJ2"/>
<name>A0AAV6IEJ2_9ERIC</name>
<feature type="region of interest" description="Disordered" evidence="1">
    <location>
        <begin position="64"/>
        <end position="106"/>
    </location>
</feature>
<protein>
    <submittedName>
        <fullName evidence="2">Uncharacterized protein</fullName>
    </submittedName>
</protein>
<proteinExistence type="predicted"/>
<evidence type="ECO:0000256" key="1">
    <source>
        <dbReference type="SAM" id="MobiDB-lite"/>
    </source>
</evidence>
<feature type="compositionally biased region" description="Polar residues" evidence="1">
    <location>
        <begin position="65"/>
        <end position="74"/>
    </location>
</feature>
<feature type="region of interest" description="Disordered" evidence="1">
    <location>
        <begin position="118"/>
        <end position="143"/>
    </location>
</feature>
<feature type="region of interest" description="Disordered" evidence="1">
    <location>
        <begin position="1"/>
        <end position="34"/>
    </location>
</feature>
<keyword evidence="3" id="KW-1185">Reference proteome</keyword>
<reference evidence="2" key="1">
    <citation type="submission" date="2020-08" db="EMBL/GenBank/DDBJ databases">
        <title>Plant Genome Project.</title>
        <authorList>
            <person name="Zhang R.-G."/>
        </authorList>
    </citation>
    <scope>NUCLEOTIDE SEQUENCE</scope>
    <source>
        <strain evidence="2">WSP0</strain>
        <tissue evidence="2">Leaf</tissue>
    </source>
</reference>